<dbReference type="AlphaFoldDB" id="A0A3Q9I5S2"/>
<name>A0A3Q9I5S2_9BACL</name>
<evidence type="ECO:0000313" key="3">
    <source>
        <dbReference type="Proteomes" id="UP000270678"/>
    </source>
</evidence>
<dbReference type="Proteomes" id="UP000270678">
    <property type="component" value="Chromosome"/>
</dbReference>
<keyword evidence="3" id="KW-1185">Reference proteome</keyword>
<organism evidence="2 3">
    <name type="scientific">Paenibacillus lutimineralis</name>
    <dbReference type="NCBI Taxonomy" id="2707005"/>
    <lineage>
        <taxon>Bacteria</taxon>
        <taxon>Bacillati</taxon>
        <taxon>Bacillota</taxon>
        <taxon>Bacilli</taxon>
        <taxon>Bacillales</taxon>
        <taxon>Paenibacillaceae</taxon>
        <taxon>Paenibacillus</taxon>
    </lineage>
</organism>
<dbReference type="EMBL" id="CP034346">
    <property type="protein sequence ID" value="AZS13305.1"/>
    <property type="molecule type" value="Genomic_DNA"/>
</dbReference>
<protein>
    <submittedName>
        <fullName evidence="2">Uncharacterized protein</fullName>
    </submittedName>
</protein>
<dbReference type="RefSeq" id="WP_126994848.1">
    <property type="nucleotide sequence ID" value="NZ_CP034346.1"/>
</dbReference>
<accession>A0A3Q9I5S2</accession>
<evidence type="ECO:0000313" key="2">
    <source>
        <dbReference type="EMBL" id="AZS13305.1"/>
    </source>
</evidence>
<evidence type="ECO:0000256" key="1">
    <source>
        <dbReference type="SAM" id="MobiDB-lite"/>
    </source>
</evidence>
<sequence length="113" mass="12698">MKKGSRDSLGNLFKVVKKAADSVEAKFIEKLSHEVGEPNKCPLVKEYKEYLKSTIVKSGLRVFDEVSKRVTPTSNRYTSTKMVAQKTQAVQEAQQESKEMSLEDSDRLIGVSK</sequence>
<proteinExistence type="predicted"/>
<feature type="compositionally biased region" description="Basic and acidic residues" evidence="1">
    <location>
        <begin position="95"/>
        <end position="107"/>
    </location>
</feature>
<reference evidence="3" key="1">
    <citation type="submission" date="2018-12" db="EMBL/GenBank/DDBJ databases">
        <title>Complete genome sequence of Paenibacillus sp. MBLB1234.</title>
        <authorList>
            <person name="Nam Y.-D."/>
            <person name="Kang J."/>
            <person name="Chung W.-H."/>
            <person name="Park Y.S."/>
        </authorList>
    </citation>
    <scope>NUCLEOTIDE SEQUENCE [LARGE SCALE GENOMIC DNA]</scope>
    <source>
        <strain evidence="3">MBLB1234</strain>
    </source>
</reference>
<gene>
    <name evidence="2" type="ORF">EI981_01680</name>
</gene>
<dbReference type="KEGG" id="plut:EI981_01680"/>
<feature type="region of interest" description="Disordered" evidence="1">
    <location>
        <begin position="88"/>
        <end position="113"/>
    </location>
</feature>